<reference evidence="2 3" key="1">
    <citation type="journal article" date="2016" name="ISME J.">
        <title>Chasing the elusive Euryarchaeota class WSA2: genomes reveal a uniquely fastidious methyl-reducing methanogen.</title>
        <authorList>
            <person name="Nobu M.K."/>
            <person name="Narihiro T."/>
            <person name="Kuroda K."/>
            <person name="Mei R."/>
            <person name="Liu W.T."/>
        </authorList>
    </citation>
    <scope>NUCLEOTIDE SEQUENCE [LARGE SCALE GENOMIC DNA]</scope>
    <source>
        <strain evidence="2">U1lsi0528_Bin055</strain>
    </source>
</reference>
<comment type="caution">
    <text evidence="2">The sequence shown here is derived from an EMBL/GenBank/DDBJ whole genome shotgun (WGS) entry which is preliminary data.</text>
</comment>
<dbReference type="EMBL" id="LNGC01000065">
    <property type="protein sequence ID" value="KYC50947.1"/>
    <property type="molecule type" value="Genomic_DNA"/>
</dbReference>
<evidence type="ECO:0000259" key="1">
    <source>
        <dbReference type="Pfam" id="PF13566"/>
    </source>
</evidence>
<dbReference type="Proteomes" id="UP000075398">
    <property type="component" value="Unassembled WGS sequence"/>
</dbReference>
<dbReference type="Pfam" id="PF13566">
    <property type="entry name" value="DUF4130"/>
    <property type="match status" value="1"/>
</dbReference>
<organism evidence="2 3">
    <name type="scientific">Candidatus Methanofastidiosum methylothiophilum</name>
    <dbReference type="NCBI Taxonomy" id="1705564"/>
    <lineage>
        <taxon>Archaea</taxon>
        <taxon>Methanobacteriati</taxon>
        <taxon>Methanobacteriota</taxon>
        <taxon>Stenosarchaea group</taxon>
        <taxon>Candidatus Methanofastidiosia</taxon>
        <taxon>Candidatus Methanofastidiosales</taxon>
        <taxon>Candidatus Methanofastidiosaceae</taxon>
        <taxon>Candidatus Methanofastidiosum</taxon>
    </lineage>
</organism>
<gene>
    <name evidence="2" type="ORF">AMQ22_01378</name>
</gene>
<feature type="domain" description="DUF4130" evidence="1">
    <location>
        <begin position="33"/>
        <end position="177"/>
    </location>
</feature>
<accession>A0A150J158</accession>
<dbReference type="InterPro" id="IPR025404">
    <property type="entry name" value="DUF4130"/>
</dbReference>
<evidence type="ECO:0000313" key="3">
    <source>
        <dbReference type="Proteomes" id="UP000075398"/>
    </source>
</evidence>
<protein>
    <recommendedName>
        <fullName evidence="1">DUF4130 domain-containing protein</fullName>
    </recommendedName>
</protein>
<evidence type="ECO:0000313" key="2">
    <source>
        <dbReference type="EMBL" id="KYC50947.1"/>
    </source>
</evidence>
<proteinExistence type="predicted"/>
<name>A0A150J158_9EURY</name>
<dbReference type="AlphaFoldDB" id="A0A150J158"/>
<sequence length="199" mass="23603">MSESLSVSDYLLLCKSVPQNLLETSKAISWHELNISADPEIVKIRRKIGEVRSEIHRMRGFVRFNSINDKILFGYMKPEHNIGMLIADIFAKRFQKNMIILGNEHRVWVSYYCDKSYLRQEDSKSLNNVIEEIKSLIDSDMEMNIEKIWQVYYQSQFIKERENHKLFYRNMPKKYLKSAGNKVELRLNSTTLDDYLPPE</sequence>